<dbReference type="Proteomes" id="UP001457898">
    <property type="component" value="Unassembled WGS sequence"/>
</dbReference>
<dbReference type="PANTHER" id="PTHR34220">
    <property type="entry name" value="SENSOR HISTIDINE KINASE YPDA"/>
    <property type="match status" value="1"/>
</dbReference>
<dbReference type="InterPro" id="IPR010559">
    <property type="entry name" value="Sig_transdc_His_kin_internal"/>
</dbReference>
<dbReference type="SUPFAM" id="SSF55874">
    <property type="entry name" value="ATPase domain of HSP90 chaperone/DNA topoisomerase II/histidine kinase"/>
    <property type="match status" value="1"/>
</dbReference>
<dbReference type="Pfam" id="PF06580">
    <property type="entry name" value="His_kinase"/>
    <property type="match status" value="1"/>
</dbReference>
<evidence type="ECO:0000256" key="3">
    <source>
        <dbReference type="ARBA" id="ARBA00022679"/>
    </source>
</evidence>
<dbReference type="PANTHER" id="PTHR34220:SF7">
    <property type="entry name" value="SENSOR HISTIDINE KINASE YPDA"/>
    <property type="match status" value="1"/>
</dbReference>
<sequence length="601" mass="69774">MKKIKKQKRSFQKNIFLLFLLCAVVPLMINTFLNVSLYSLRLSDDTTQKYNNVLSSLGSNIEAYLDEMERLSLSPYQYDDMMNLYTYISTQGNHSESSPSQWSHYVTQYERIATRLTALSSTEILGLAFFPTGPSSDKGFVYRKTDCRLHEFSAEDYPLDSWFSYEPFAYKYVTYCAPHTVSYYDNEKDCSVFSVVKPIRLLDSKKDVGFLKIDVSTKLFHNLFSEISISDLSCITILSEQDKIIYATNEATGKTFLDAYLSNPDSSGVVCSYSLKKNEWKMLYFISYMEFYKPILETLLASFVFGILIFLFSIWNYRKISSRFTKPLQNILYIMHEAEEGNLDARADETLPMNEEFEQITIQLNRMIESLDEHIKKEFMAVISQKNAQYQALQAQINPHFLYNTLNNFVALNRIGERKLLEDSIIQLTRIFHYTCSNSGYSTLQEEFSFIEHYLFLQKIRFEERLEFSLHLDHEAETFLIPRLLIQPLVENAIVHGMEDYDKPTRVEVDASLITLKGIGTCIFLAVMDNGTGFDKKKLNIKNSVGLLNIQERLQLFQTESFFEIHSAVGKYTGSYMIIRNINTSLIKERMDGQHENIDCR</sequence>
<evidence type="ECO:0000313" key="7">
    <source>
        <dbReference type="Proteomes" id="UP001457898"/>
    </source>
</evidence>
<dbReference type="InterPro" id="IPR003660">
    <property type="entry name" value="HAMP_dom"/>
</dbReference>
<feature type="transmembrane region" description="Helical" evidence="4">
    <location>
        <begin position="299"/>
        <end position="317"/>
    </location>
</feature>
<dbReference type="CDD" id="cd06225">
    <property type="entry name" value="HAMP"/>
    <property type="match status" value="1"/>
</dbReference>
<keyword evidence="4" id="KW-1133">Transmembrane helix</keyword>
<keyword evidence="6" id="KW-0418">Kinase</keyword>
<comment type="subcellular location">
    <subcellularLocation>
        <location evidence="1">Membrane</location>
    </subcellularLocation>
</comment>
<dbReference type="PROSITE" id="PS50885">
    <property type="entry name" value="HAMP"/>
    <property type="match status" value="1"/>
</dbReference>
<dbReference type="EMBL" id="JBBMFP010000003">
    <property type="protein sequence ID" value="MEQ2430249.1"/>
    <property type="molecule type" value="Genomic_DNA"/>
</dbReference>
<evidence type="ECO:0000256" key="2">
    <source>
        <dbReference type="ARBA" id="ARBA00022553"/>
    </source>
</evidence>
<dbReference type="Gene3D" id="6.10.340.10">
    <property type="match status" value="1"/>
</dbReference>
<keyword evidence="4" id="KW-0472">Membrane</keyword>
<reference evidence="6 7" key="1">
    <citation type="submission" date="2024-03" db="EMBL/GenBank/DDBJ databases">
        <title>Human intestinal bacterial collection.</title>
        <authorList>
            <person name="Pauvert C."/>
            <person name="Hitch T.C.A."/>
            <person name="Clavel T."/>
        </authorList>
    </citation>
    <scope>NUCLEOTIDE SEQUENCE [LARGE SCALE GENOMIC DNA]</scope>
    <source>
        <strain evidence="6 7">CLA-SR-H028</strain>
    </source>
</reference>
<proteinExistence type="predicted"/>
<evidence type="ECO:0000256" key="4">
    <source>
        <dbReference type="SAM" id="Phobius"/>
    </source>
</evidence>
<feature type="domain" description="HAMP" evidence="5">
    <location>
        <begin position="322"/>
        <end position="376"/>
    </location>
</feature>
<dbReference type="InterPro" id="IPR036890">
    <property type="entry name" value="HATPase_C_sf"/>
</dbReference>
<dbReference type="Gene3D" id="3.30.565.10">
    <property type="entry name" value="Histidine kinase-like ATPase, C-terminal domain"/>
    <property type="match status" value="1"/>
</dbReference>
<keyword evidence="2" id="KW-0597">Phosphoprotein</keyword>
<dbReference type="SMART" id="SM00304">
    <property type="entry name" value="HAMP"/>
    <property type="match status" value="1"/>
</dbReference>
<name>A0ABV1DIP6_9FIRM</name>
<keyword evidence="3" id="KW-0808">Transferase</keyword>
<gene>
    <name evidence="6" type="ORF">WMO65_04455</name>
</gene>
<keyword evidence="7" id="KW-1185">Reference proteome</keyword>
<dbReference type="GO" id="GO:0016301">
    <property type="term" value="F:kinase activity"/>
    <property type="evidence" value="ECO:0007669"/>
    <property type="project" value="UniProtKB-KW"/>
</dbReference>
<accession>A0ABV1DIP6</accession>
<evidence type="ECO:0000313" key="6">
    <source>
        <dbReference type="EMBL" id="MEQ2430249.1"/>
    </source>
</evidence>
<organism evidence="6 7">
    <name type="scientific">Blautia caccae</name>
    <dbReference type="NCBI Taxonomy" id="3133175"/>
    <lineage>
        <taxon>Bacteria</taxon>
        <taxon>Bacillati</taxon>
        <taxon>Bacillota</taxon>
        <taxon>Clostridia</taxon>
        <taxon>Lachnospirales</taxon>
        <taxon>Lachnospiraceae</taxon>
        <taxon>Blautia</taxon>
    </lineage>
</organism>
<protein>
    <submittedName>
        <fullName evidence="6">Histidine kinase</fullName>
    </submittedName>
</protein>
<dbReference type="InterPro" id="IPR050640">
    <property type="entry name" value="Bact_2-comp_sensor_kinase"/>
</dbReference>
<evidence type="ECO:0000259" key="5">
    <source>
        <dbReference type="PROSITE" id="PS50885"/>
    </source>
</evidence>
<evidence type="ECO:0000256" key="1">
    <source>
        <dbReference type="ARBA" id="ARBA00004370"/>
    </source>
</evidence>
<comment type="caution">
    <text evidence="6">The sequence shown here is derived from an EMBL/GenBank/DDBJ whole genome shotgun (WGS) entry which is preliminary data.</text>
</comment>
<dbReference type="RefSeq" id="WP_148392612.1">
    <property type="nucleotide sequence ID" value="NZ_JBBMFP010000003.1"/>
</dbReference>
<keyword evidence="4" id="KW-0812">Transmembrane</keyword>